<keyword evidence="1" id="KW-0812">Transmembrane</keyword>
<evidence type="ECO:0000256" key="1">
    <source>
        <dbReference type="SAM" id="Phobius"/>
    </source>
</evidence>
<feature type="transmembrane region" description="Helical" evidence="1">
    <location>
        <begin position="158"/>
        <end position="178"/>
    </location>
</feature>
<feature type="transmembrane region" description="Helical" evidence="1">
    <location>
        <begin position="55"/>
        <end position="75"/>
    </location>
</feature>
<organism evidence="2 3">
    <name type="scientific">Reticulomyxa filosa</name>
    <dbReference type="NCBI Taxonomy" id="46433"/>
    <lineage>
        <taxon>Eukaryota</taxon>
        <taxon>Sar</taxon>
        <taxon>Rhizaria</taxon>
        <taxon>Retaria</taxon>
        <taxon>Foraminifera</taxon>
        <taxon>Monothalamids</taxon>
        <taxon>Reticulomyxidae</taxon>
        <taxon>Reticulomyxa</taxon>
    </lineage>
</organism>
<feature type="transmembrane region" description="Helical" evidence="1">
    <location>
        <begin position="20"/>
        <end position="43"/>
    </location>
</feature>
<accession>X6NRQ0</accession>
<feature type="transmembrane region" description="Helical" evidence="1">
    <location>
        <begin position="255"/>
        <end position="275"/>
    </location>
</feature>
<feature type="transmembrane region" description="Helical" evidence="1">
    <location>
        <begin position="198"/>
        <end position="218"/>
    </location>
</feature>
<reference evidence="2 3" key="1">
    <citation type="journal article" date="2013" name="Curr. Biol.">
        <title>The Genome of the Foraminiferan Reticulomyxa filosa.</title>
        <authorList>
            <person name="Glockner G."/>
            <person name="Hulsmann N."/>
            <person name="Schleicher M."/>
            <person name="Noegel A.A."/>
            <person name="Eichinger L."/>
            <person name="Gallinger C."/>
            <person name="Pawlowski J."/>
            <person name="Sierra R."/>
            <person name="Euteneuer U."/>
            <person name="Pillet L."/>
            <person name="Moustafa A."/>
            <person name="Platzer M."/>
            <person name="Groth M."/>
            <person name="Szafranski K."/>
            <person name="Schliwa M."/>
        </authorList>
    </citation>
    <scope>NUCLEOTIDE SEQUENCE [LARGE SCALE GENOMIC DNA]</scope>
</reference>
<gene>
    <name evidence="2" type="ORF">RFI_08428</name>
</gene>
<comment type="caution">
    <text evidence="2">The sequence shown here is derived from an EMBL/GenBank/DDBJ whole genome shotgun (WGS) entry which is preliminary data.</text>
</comment>
<keyword evidence="1" id="KW-0472">Membrane</keyword>
<name>X6NRQ0_RETFI</name>
<evidence type="ECO:0000313" key="3">
    <source>
        <dbReference type="Proteomes" id="UP000023152"/>
    </source>
</evidence>
<evidence type="ECO:0000313" key="2">
    <source>
        <dbReference type="EMBL" id="ETO28701.1"/>
    </source>
</evidence>
<dbReference type="AlphaFoldDB" id="X6NRQ0"/>
<dbReference type="EMBL" id="ASPP01006522">
    <property type="protein sequence ID" value="ETO28701.1"/>
    <property type="molecule type" value="Genomic_DNA"/>
</dbReference>
<proteinExistence type="predicted"/>
<feature type="transmembrane region" description="Helical" evidence="1">
    <location>
        <begin position="102"/>
        <end position="124"/>
    </location>
</feature>
<keyword evidence="1" id="KW-1133">Transmembrane helix</keyword>
<sequence>MLIGSSDYPNHMWCSWLGAFFTFCFLLSEAYFAGICWEILLTLTNPFRKPASDTYRIHVLSIGSVLVVTTLSRSLGAFEWRDDVQICYIKNTKASFNWFNLYLLYLPTLGTVILGIGVTVWAYYRLKTRILDATWELRWFVNSFLLQTTFMEVIRKQFVVVTSFTVCYLIGLFCWGPVVYVNYKDSDGRDTNTKWPSFLLLVYVTTQGLIDLIAWKLLDPTFDICSWRRAIAVSVSTIRKRDLGQPLIQKSTHQFSILLIHIHIYVYVVCMQACWSSTCMVNMFHHVFEQNLSKALRIEVISLMSEGIAQAIHRTALRTHKKNLRKQPAKPSQPATNAQKVKESDIVTMNSKPELFTSQPPLLDSLRNDSNDEDTSALLLSMSKGSVQNSIDFNGHDSEEYKSSNLAVVTPIDQPATLVPNQNNHALGIDANVPTHNDEQPKPHKRLDAKEDNPYTSYYLDNINAKPESRSLLFFFFFFYIYI</sequence>
<keyword evidence="3" id="KW-1185">Reference proteome</keyword>
<dbReference type="Proteomes" id="UP000023152">
    <property type="component" value="Unassembled WGS sequence"/>
</dbReference>
<protein>
    <submittedName>
        <fullName evidence="2">Uncharacterized protein</fullName>
    </submittedName>
</protein>